<gene>
    <name evidence="5" type="ORF">EV137_0687</name>
</gene>
<keyword evidence="2" id="KW-0067">ATP-binding</keyword>
<dbReference type="InterPro" id="IPR041664">
    <property type="entry name" value="AAA_16"/>
</dbReference>
<dbReference type="PANTHER" id="PTHR16305:SF35">
    <property type="entry name" value="TRANSCRIPTIONAL ACTIVATOR DOMAIN"/>
    <property type="match status" value="1"/>
</dbReference>
<evidence type="ECO:0000256" key="1">
    <source>
        <dbReference type="ARBA" id="ARBA00022741"/>
    </source>
</evidence>
<evidence type="ECO:0000259" key="4">
    <source>
        <dbReference type="PROSITE" id="PS50043"/>
    </source>
</evidence>
<dbReference type="InterPro" id="IPR016032">
    <property type="entry name" value="Sig_transdc_resp-reg_C-effctor"/>
</dbReference>
<dbReference type="CDD" id="cd06170">
    <property type="entry name" value="LuxR_C_like"/>
    <property type="match status" value="1"/>
</dbReference>
<dbReference type="PANTHER" id="PTHR16305">
    <property type="entry name" value="TESTICULAR SOLUBLE ADENYLYL CYCLASE"/>
    <property type="match status" value="1"/>
</dbReference>
<dbReference type="RefSeq" id="WP_134126463.1">
    <property type="nucleotide sequence ID" value="NZ_SODU01000001.1"/>
</dbReference>
<feature type="domain" description="HTH luxR-type" evidence="4">
    <location>
        <begin position="847"/>
        <end position="912"/>
    </location>
</feature>
<evidence type="ECO:0000313" key="6">
    <source>
        <dbReference type="Proteomes" id="UP000295060"/>
    </source>
</evidence>
<evidence type="ECO:0000313" key="5">
    <source>
        <dbReference type="EMBL" id="TDW93410.1"/>
    </source>
</evidence>
<dbReference type="Gene3D" id="1.25.40.10">
    <property type="entry name" value="Tetratricopeptide repeat domain"/>
    <property type="match status" value="1"/>
</dbReference>
<dbReference type="Proteomes" id="UP000295060">
    <property type="component" value="Unassembled WGS sequence"/>
</dbReference>
<dbReference type="InterPro" id="IPR027417">
    <property type="entry name" value="P-loop_NTPase"/>
</dbReference>
<comment type="caution">
    <text evidence="5">The sequence shown here is derived from an EMBL/GenBank/DDBJ whole genome shotgun (WGS) entry which is preliminary data.</text>
</comment>
<organism evidence="5 6">
    <name type="scientific">Kribbella pratensis</name>
    <dbReference type="NCBI Taxonomy" id="2512112"/>
    <lineage>
        <taxon>Bacteria</taxon>
        <taxon>Bacillati</taxon>
        <taxon>Actinomycetota</taxon>
        <taxon>Actinomycetes</taxon>
        <taxon>Propionibacteriales</taxon>
        <taxon>Kribbellaceae</taxon>
        <taxon>Kribbella</taxon>
    </lineage>
</organism>
<dbReference type="Gene3D" id="1.10.10.10">
    <property type="entry name" value="Winged helix-like DNA-binding domain superfamily/Winged helix DNA-binding domain"/>
    <property type="match status" value="1"/>
</dbReference>
<dbReference type="InterPro" id="IPR036388">
    <property type="entry name" value="WH-like_DNA-bd_sf"/>
</dbReference>
<dbReference type="SUPFAM" id="SSF48452">
    <property type="entry name" value="TPR-like"/>
    <property type="match status" value="1"/>
</dbReference>
<dbReference type="SMART" id="SM00421">
    <property type="entry name" value="HTH_LUXR"/>
    <property type="match status" value="1"/>
</dbReference>
<dbReference type="PROSITE" id="PS50043">
    <property type="entry name" value="HTH_LUXR_2"/>
    <property type="match status" value="1"/>
</dbReference>
<protein>
    <submittedName>
        <fullName evidence="5">AAA ATPase-like protein</fullName>
    </submittedName>
</protein>
<dbReference type="SUPFAM" id="SSF46894">
    <property type="entry name" value="C-terminal effector domain of the bipartite response regulators"/>
    <property type="match status" value="1"/>
</dbReference>
<dbReference type="InterPro" id="IPR000792">
    <property type="entry name" value="Tscrpt_reg_LuxR_C"/>
</dbReference>
<proteinExistence type="predicted"/>
<feature type="region of interest" description="Disordered" evidence="3">
    <location>
        <begin position="834"/>
        <end position="853"/>
    </location>
</feature>
<keyword evidence="6" id="KW-1185">Reference proteome</keyword>
<dbReference type="Pfam" id="PF13191">
    <property type="entry name" value="AAA_16"/>
    <property type="match status" value="1"/>
</dbReference>
<evidence type="ECO:0000256" key="2">
    <source>
        <dbReference type="ARBA" id="ARBA00022840"/>
    </source>
</evidence>
<reference evidence="5 6" key="1">
    <citation type="submission" date="2019-03" db="EMBL/GenBank/DDBJ databases">
        <title>Genomic Encyclopedia of Type Strains, Phase III (KMG-III): the genomes of soil and plant-associated and newly described type strains.</title>
        <authorList>
            <person name="Whitman W."/>
        </authorList>
    </citation>
    <scope>NUCLEOTIDE SEQUENCE [LARGE SCALE GENOMIC DNA]</scope>
    <source>
        <strain evidence="5 6">VKMAc-2574</strain>
    </source>
</reference>
<dbReference type="SUPFAM" id="SSF52540">
    <property type="entry name" value="P-loop containing nucleoside triphosphate hydrolases"/>
    <property type="match status" value="1"/>
</dbReference>
<dbReference type="Pfam" id="PF00196">
    <property type="entry name" value="GerE"/>
    <property type="match status" value="1"/>
</dbReference>
<accession>A0ABY2FJW3</accession>
<evidence type="ECO:0000256" key="3">
    <source>
        <dbReference type="SAM" id="MobiDB-lite"/>
    </source>
</evidence>
<dbReference type="EMBL" id="SODU01000001">
    <property type="protein sequence ID" value="TDW93410.1"/>
    <property type="molecule type" value="Genomic_DNA"/>
</dbReference>
<dbReference type="InterPro" id="IPR011990">
    <property type="entry name" value="TPR-like_helical_dom_sf"/>
</dbReference>
<name>A0ABY2FJW3_9ACTN</name>
<dbReference type="PRINTS" id="PR00038">
    <property type="entry name" value="HTHLUXR"/>
</dbReference>
<sequence length="919" mass="97045">MIGRERELALLGELTAGLSGVSAVAIVRGDAGIGKTTLVRAAVADAASAGLRILSGACAPLSGAVAYGGLDAALGVGRDTDGEVFTSVAAGRAWAVESMMRTVGEIAEGGAVLVVEDVHWADTSTLDFLAHLSRNLPPKGLLVLLTWRDEDPDPEHMRWLGEQLRLLSVTDVHLRPLTLEETVRQLPECSAEVVAAVYARSAGNPYLNAELAGSGAEPSESLRQVLVSRLDAVGLPARMVVAAAATLGRGLTDDELLAAASGDADAVWEACAAGLVVREPGRGSMARHPVLAEVAYEGLLSRDRRQLHGRLARCLEAVLPGRPSAVAVAEVAEQYHRAEDPDRGLVWSVRAAMAAEQGYAIAEAGHWYAVAASLWGSVRKVPAGVPEKLPLLVSAATHLGSVGQTASATALLEGDLTAMSTTREDVLRAALTRCWLGTTVGDTEQALRDVELAQRLASVDDEPTWARICACEAMALGTCSRWDEAEAPARVALDLGTKYSDIRTVGKAHALLGMRASLQGLLSQALGHDQTALAIAHKLAEPEDLAMAGTGLTDVYLRLGDPDRAIQVAGFVGQRVRRLMLGRHWLEDLMDGNVVQALYESGRWDEAVAWMPESSAPSDLGFFQVMAVHVHLARGDIAAAEQSLLQAASLRERDQPLFVGGYGEARTRLLLQTGHAEEALELALSVAGTVHASADKDVEVELLLTGLEAAAAVGAPDRLEQLVSRLGGVTKSRTRAAVSAVIDGERSRAVGGFDPDPWLIAAREWSALGRPYEEAQARLRAAEAVLAGRPGAAARRTAAEQLSAARHLAERLRAAPLLEQIGKLARLARIDTGRDTTADDQPEPVPGPAGRPALTDRERQVLGLLADGLTNREIGKALYMSPKTASVHVTHILDKLGVQTRVQAAAIAARLGLDQPPPM</sequence>
<keyword evidence="1" id="KW-0547">Nucleotide-binding</keyword>